<dbReference type="InterPro" id="IPR029062">
    <property type="entry name" value="Class_I_gatase-like"/>
</dbReference>
<keyword evidence="8" id="KW-0812">Transmembrane</keyword>
<feature type="active site" description="Nucleophile" evidence="6 7">
    <location>
        <position position="139"/>
    </location>
</feature>
<dbReference type="FunCoup" id="B4J0B5">
    <property type="interactions" value="256"/>
</dbReference>
<dbReference type="InterPro" id="IPR015527">
    <property type="entry name" value="Pept_C26_g-glut_hydrolase"/>
</dbReference>
<evidence type="ECO:0000256" key="8">
    <source>
        <dbReference type="SAM" id="Phobius"/>
    </source>
</evidence>
<dbReference type="GO" id="GO:0005773">
    <property type="term" value="C:vacuole"/>
    <property type="evidence" value="ECO:0007669"/>
    <property type="project" value="TreeGrafter"/>
</dbReference>
<feature type="active site" evidence="7">
    <location>
        <position position="250"/>
    </location>
</feature>
<dbReference type="InParanoid" id="B4J0B5"/>
<name>B4J0B5_DROGR</name>
<protein>
    <recommendedName>
        <fullName evidence="7">folate gamma-glutamyl hydrolase</fullName>
        <ecNumber evidence="7">3.4.19.9</ecNumber>
    </recommendedName>
</protein>
<organism evidence="11">
    <name type="scientific">Drosophila grimshawi</name>
    <name type="common">Hawaiian fruit fly</name>
    <name type="synonym">Idiomyia grimshawi</name>
    <dbReference type="NCBI Taxonomy" id="7222"/>
    <lineage>
        <taxon>Eukaryota</taxon>
        <taxon>Metazoa</taxon>
        <taxon>Ecdysozoa</taxon>
        <taxon>Arthropoda</taxon>
        <taxon>Hexapoda</taxon>
        <taxon>Insecta</taxon>
        <taxon>Pterygota</taxon>
        <taxon>Neoptera</taxon>
        <taxon>Endopterygota</taxon>
        <taxon>Diptera</taxon>
        <taxon>Brachycera</taxon>
        <taxon>Muscomorpha</taxon>
        <taxon>Ephydroidea</taxon>
        <taxon>Drosophilidae</taxon>
        <taxon>Drosophila</taxon>
        <taxon>Hawaiian Drosophila</taxon>
    </lineage>
</organism>
<dbReference type="PROSITE" id="PS51275">
    <property type="entry name" value="PEPTIDASE_C26_GGH"/>
    <property type="match status" value="1"/>
</dbReference>
<dbReference type="Pfam" id="PF07722">
    <property type="entry name" value="Peptidase_C26"/>
    <property type="match status" value="1"/>
</dbReference>
<dbReference type="GO" id="GO:0034722">
    <property type="term" value="F:gamma-glutamyl-peptidase activity"/>
    <property type="evidence" value="ECO:0007669"/>
    <property type="project" value="UniProtKB-UniRule"/>
</dbReference>
<feature type="transmembrane region" description="Helical" evidence="8">
    <location>
        <begin position="360"/>
        <end position="379"/>
    </location>
</feature>
<evidence type="ECO:0000256" key="6">
    <source>
        <dbReference type="PIRSR" id="PIRSR615527-1"/>
    </source>
</evidence>
<dbReference type="Proteomes" id="UP000001070">
    <property type="component" value="Unassembled WGS sequence"/>
</dbReference>
<keyword evidence="5 7" id="KW-0378">Hydrolase</keyword>
<dbReference type="HOGENOM" id="CLU_058704_1_0_1"/>
<accession>B4J0B5</accession>
<comment type="similarity">
    <text evidence="2">Belongs to the peptidase C26 family.</text>
</comment>
<dbReference type="SMR" id="B4J0B5"/>
<dbReference type="GO" id="GO:0046900">
    <property type="term" value="P:tetrahydrofolylpolyglutamate metabolic process"/>
    <property type="evidence" value="ECO:0007669"/>
    <property type="project" value="TreeGrafter"/>
</dbReference>
<dbReference type="SUPFAM" id="SSF52317">
    <property type="entry name" value="Class I glutamine amidotransferase-like"/>
    <property type="match status" value="1"/>
</dbReference>
<comment type="subcellular location">
    <subcellularLocation>
        <location evidence="1">Secreted</location>
        <location evidence="1">Extracellular space</location>
    </subcellularLocation>
</comment>
<evidence type="ECO:0000256" key="4">
    <source>
        <dbReference type="ARBA" id="ARBA00022729"/>
    </source>
</evidence>
<evidence type="ECO:0000256" key="2">
    <source>
        <dbReference type="ARBA" id="ARBA00011083"/>
    </source>
</evidence>
<dbReference type="AlphaFoldDB" id="B4J0B5"/>
<feature type="active site" description="Proton donor" evidence="6">
    <location>
        <position position="250"/>
    </location>
</feature>
<evidence type="ECO:0000256" key="7">
    <source>
        <dbReference type="PROSITE-ProRule" id="PRU00607"/>
    </source>
</evidence>
<dbReference type="OMA" id="EPVSSHF"/>
<dbReference type="PANTHER" id="PTHR11315">
    <property type="entry name" value="PROTEASE FAMILY C26 GAMMA-GLUTAMYL HYDROLASE"/>
    <property type="match status" value="1"/>
</dbReference>
<dbReference type="FunFam" id="3.40.50.880:FF:000024">
    <property type="entry name" value="Folate gamma-glutamyl hydrolase"/>
    <property type="match status" value="1"/>
</dbReference>
<comment type="catalytic activity">
    <reaction evidence="7">
        <text>(6S)-5,6,7,8-tetrahydrofolyl-(gamma-L-Glu)(n) + (n-1) H2O = (6S)-5,6,7,8-tetrahydrofolate + (n-1) L-glutamate</text>
        <dbReference type="Rhea" id="RHEA:56784"/>
        <dbReference type="Rhea" id="RHEA-COMP:14738"/>
        <dbReference type="ChEBI" id="CHEBI:15377"/>
        <dbReference type="ChEBI" id="CHEBI:29985"/>
        <dbReference type="ChEBI" id="CHEBI:57453"/>
        <dbReference type="ChEBI" id="CHEBI:141005"/>
        <dbReference type="EC" id="3.4.19.9"/>
    </reaction>
</comment>
<evidence type="ECO:0000256" key="5">
    <source>
        <dbReference type="ARBA" id="ARBA00022801"/>
    </source>
</evidence>
<evidence type="ECO:0000256" key="9">
    <source>
        <dbReference type="SAM" id="SignalP"/>
    </source>
</evidence>
<dbReference type="PhylomeDB" id="B4J0B5"/>
<dbReference type="PANTHER" id="PTHR11315:SF0">
    <property type="entry name" value="FOLATE GAMMA-GLUTAMYL HYDROLASE"/>
    <property type="match status" value="1"/>
</dbReference>
<dbReference type="InterPro" id="IPR011697">
    <property type="entry name" value="Peptidase_C26"/>
</dbReference>
<dbReference type="OrthoDB" id="64220at2759"/>
<reference evidence="10 11" key="1">
    <citation type="journal article" date="2007" name="Nature">
        <title>Evolution of genes and genomes on the Drosophila phylogeny.</title>
        <authorList>
            <consortium name="Drosophila 12 Genomes Consortium"/>
            <person name="Clark A.G."/>
            <person name="Eisen M.B."/>
            <person name="Smith D.R."/>
            <person name="Bergman C.M."/>
            <person name="Oliver B."/>
            <person name="Markow T.A."/>
            <person name="Kaufman T.C."/>
            <person name="Kellis M."/>
            <person name="Gelbart W."/>
            <person name="Iyer V.N."/>
            <person name="Pollard D.A."/>
            <person name="Sackton T.B."/>
            <person name="Larracuente A.M."/>
            <person name="Singh N.D."/>
            <person name="Abad J.P."/>
            <person name="Abt D.N."/>
            <person name="Adryan B."/>
            <person name="Aguade M."/>
            <person name="Akashi H."/>
            <person name="Anderson W.W."/>
            <person name="Aquadro C.F."/>
            <person name="Ardell D.H."/>
            <person name="Arguello R."/>
            <person name="Artieri C.G."/>
            <person name="Barbash D.A."/>
            <person name="Barker D."/>
            <person name="Barsanti P."/>
            <person name="Batterham P."/>
            <person name="Batzoglou S."/>
            <person name="Begun D."/>
            <person name="Bhutkar A."/>
            <person name="Blanco E."/>
            <person name="Bosak S.A."/>
            <person name="Bradley R.K."/>
            <person name="Brand A.D."/>
            <person name="Brent M.R."/>
            <person name="Brooks A.N."/>
            <person name="Brown R.H."/>
            <person name="Butlin R.K."/>
            <person name="Caggese C."/>
            <person name="Calvi B.R."/>
            <person name="Bernardo de Carvalho A."/>
            <person name="Caspi A."/>
            <person name="Castrezana S."/>
            <person name="Celniker S.E."/>
            <person name="Chang J.L."/>
            <person name="Chapple C."/>
            <person name="Chatterji S."/>
            <person name="Chinwalla A."/>
            <person name="Civetta A."/>
            <person name="Clifton S.W."/>
            <person name="Comeron J.M."/>
            <person name="Costello J.C."/>
            <person name="Coyne J.A."/>
            <person name="Daub J."/>
            <person name="David R.G."/>
            <person name="Delcher A.L."/>
            <person name="Delehaunty K."/>
            <person name="Do C.B."/>
            <person name="Ebling H."/>
            <person name="Edwards K."/>
            <person name="Eickbush T."/>
            <person name="Evans J.D."/>
            <person name="Filipski A."/>
            <person name="Findeiss S."/>
            <person name="Freyhult E."/>
            <person name="Fulton L."/>
            <person name="Fulton R."/>
            <person name="Garcia A.C."/>
            <person name="Gardiner A."/>
            <person name="Garfield D.A."/>
            <person name="Garvin B.E."/>
            <person name="Gibson G."/>
            <person name="Gilbert D."/>
            <person name="Gnerre S."/>
            <person name="Godfrey J."/>
            <person name="Good R."/>
            <person name="Gotea V."/>
            <person name="Gravely B."/>
            <person name="Greenberg A.J."/>
            <person name="Griffiths-Jones S."/>
            <person name="Gross S."/>
            <person name="Guigo R."/>
            <person name="Gustafson E.A."/>
            <person name="Haerty W."/>
            <person name="Hahn M.W."/>
            <person name="Halligan D.L."/>
            <person name="Halpern A.L."/>
            <person name="Halter G.M."/>
            <person name="Han M.V."/>
            <person name="Heger A."/>
            <person name="Hillier L."/>
            <person name="Hinrichs A.S."/>
            <person name="Holmes I."/>
            <person name="Hoskins R.A."/>
            <person name="Hubisz M.J."/>
            <person name="Hultmark D."/>
            <person name="Huntley M.A."/>
            <person name="Jaffe D.B."/>
            <person name="Jagadeeshan S."/>
            <person name="Jeck W.R."/>
            <person name="Johnson J."/>
            <person name="Jones C.D."/>
            <person name="Jordan W.C."/>
            <person name="Karpen G.H."/>
            <person name="Kataoka E."/>
            <person name="Keightley P.D."/>
            <person name="Kheradpour P."/>
            <person name="Kirkness E.F."/>
            <person name="Koerich L.B."/>
            <person name="Kristiansen K."/>
            <person name="Kudrna D."/>
            <person name="Kulathinal R.J."/>
            <person name="Kumar S."/>
            <person name="Kwok R."/>
            <person name="Lander E."/>
            <person name="Langley C.H."/>
            <person name="Lapoint R."/>
            <person name="Lazzaro B.P."/>
            <person name="Lee S.J."/>
            <person name="Levesque L."/>
            <person name="Li R."/>
            <person name="Lin C.F."/>
            <person name="Lin M.F."/>
            <person name="Lindblad-Toh K."/>
            <person name="Llopart A."/>
            <person name="Long M."/>
            <person name="Low L."/>
            <person name="Lozovsky E."/>
            <person name="Lu J."/>
            <person name="Luo M."/>
            <person name="Machado C.A."/>
            <person name="Makalowski W."/>
            <person name="Marzo M."/>
            <person name="Matsuda M."/>
            <person name="Matzkin L."/>
            <person name="McAllister B."/>
            <person name="McBride C.S."/>
            <person name="McKernan B."/>
            <person name="McKernan K."/>
            <person name="Mendez-Lago M."/>
            <person name="Minx P."/>
            <person name="Mollenhauer M.U."/>
            <person name="Montooth K."/>
            <person name="Mount S.M."/>
            <person name="Mu X."/>
            <person name="Myers E."/>
            <person name="Negre B."/>
            <person name="Newfeld S."/>
            <person name="Nielsen R."/>
            <person name="Noor M.A."/>
            <person name="O'Grady P."/>
            <person name="Pachter L."/>
            <person name="Papaceit M."/>
            <person name="Parisi M.J."/>
            <person name="Parisi M."/>
            <person name="Parts L."/>
            <person name="Pedersen J.S."/>
            <person name="Pesole G."/>
            <person name="Phillippy A.M."/>
            <person name="Ponting C.P."/>
            <person name="Pop M."/>
            <person name="Porcelli D."/>
            <person name="Powell J.R."/>
            <person name="Prohaska S."/>
            <person name="Pruitt K."/>
            <person name="Puig M."/>
            <person name="Quesneville H."/>
            <person name="Ram K.R."/>
            <person name="Rand D."/>
            <person name="Rasmussen M.D."/>
            <person name="Reed L.K."/>
            <person name="Reenan R."/>
            <person name="Reily A."/>
            <person name="Remington K.A."/>
            <person name="Rieger T.T."/>
            <person name="Ritchie M.G."/>
            <person name="Robin C."/>
            <person name="Rogers Y.H."/>
            <person name="Rohde C."/>
            <person name="Rozas J."/>
            <person name="Rubenfield M.J."/>
            <person name="Ruiz A."/>
            <person name="Russo S."/>
            <person name="Salzberg S.L."/>
            <person name="Sanchez-Gracia A."/>
            <person name="Saranga D.J."/>
            <person name="Sato H."/>
            <person name="Schaeffer S.W."/>
            <person name="Schatz M.C."/>
            <person name="Schlenke T."/>
            <person name="Schwartz R."/>
            <person name="Segarra C."/>
            <person name="Singh R.S."/>
            <person name="Sirot L."/>
            <person name="Sirota M."/>
            <person name="Sisneros N.B."/>
            <person name="Smith C.D."/>
            <person name="Smith T.F."/>
            <person name="Spieth J."/>
            <person name="Stage D.E."/>
            <person name="Stark A."/>
            <person name="Stephan W."/>
            <person name="Strausberg R.L."/>
            <person name="Strempel S."/>
            <person name="Sturgill D."/>
            <person name="Sutton G."/>
            <person name="Sutton G.G."/>
            <person name="Tao W."/>
            <person name="Teichmann S."/>
            <person name="Tobari Y.N."/>
            <person name="Tomimura Y."/>
            <person name="Tsolas J.M."/>
            <person name="Valente V.L."/>
            <person name="Venter E."/>
            <person name="Venter J.C."/>
            <person name="Vicario S."/>
            <person name="Vieira F.G."/>
            <person name="Vilella A.J."/>
            <person name="Villasante A."/>
            <person name="Walenz B."/>
            <person name="Wang J."/>
            <person name="Wasserman M."/>
            <person name="Watts T."/>
            <person name="Wilson D."/>
            <person name="Wilson R.K."/>
            <person name="Wing R.A."/>
            <person name="Wolfner M.F."/>
            <person name="Wong A."/>
            <person name="Wong G.K."/>
            <person name="Wu C.I."/>
            <person name="Wu G."/>
            <person name="Yamamoto D."/>
            <person name="Yang H.P."/>
            <person name="Yang S.P."/>
            <person name="Yorke J.A."/>
            <person name="Yoshida K."/>
            <person name="Zdobnov E."/>
            <person name="Zhang P."/>
            <person name="Zhang Y."/>
            <person name="Zimin A.V."/>
            <person name="Baldwin J."/>
            <person name="Abdouelleil A."/>
            <person name="Abdulkadir J."/>
            <person name="Abebe A."/>
            <person name="Abera B."/>
            <person name="Abreu J."/>
            <person name="Acer S.C."/>
            <person name="Aftuck L."/>
            <person name="Alexander A."/>
            <person name="An P."/>
            <person name="Anderson E."/>
            <person name="Anderson S."/>
            <person name="Arachi H."/>
            <person name="Azer M."/>
            <person name="Bachantsang P."/>
            <person name="Barry A."/>
            <person name="Bayul T."/>
            <person name="Berlin A."/>
            <person name="Bessette D."/>
            <person name="Bloom T."/>
            <person name="Blye J."/>
            <person name="Boguslavskiy L."/>
            <person name="Bonnet C."/>
            <person name="Boukhgalter B."/>
            <person name="Bourzgui I."/>
            <person name="Brown A."/>
            <person name="Cahill P."/>
            <person name="Channer S."/>
            <person name="Cheshatsang Y."/>
            <person name="Chuda L."/>
            <person name="Citroen M."/>
            <person name="Collymore A."/>
            <person name="Cooke P."/>
            <person name="Costello M."/>
            <person name="D'Aco K."/>
            <person name="Daza R."/>
            <person name="De Haan G."/>
            <person name="DeGray S."/>
            <person name="DeMaso C."/>
            <person name="Dhargay N."/>
            <person name="Dooley K."/>
            <person name="Dooley E."/>
            <person name="Doricent M."/>
            <person name="Dorje P."/>
            <person name="Dorjee K."/>
            <person name="Dupes A."/>
            <person name="Elong R."/>
            <person name="Falk J."/>
            <person name="Farina A."/>
            <person name="Faro S."/>
            <person name="Ferguson D."/>
            <person name="Fisher S."/>
            <person name="Foley C.D."/>
            <person name="Franke A."/>
            <person name="Friedrich D."/>
            <person name="Gadbois L."/>
            <person name="Gearin G."/>
            <person name="Gearin C.R."/>
            <person name="Giannoukos G."/>
            <person name="Goode T."/>
            <person name="Graham J."/>
            <person name="Grandbois E."/>
            <person name="Grewal S."/>
            <person name="Gyaltsen K."/>
            <person name="Hafez N."/>
            <person name="Hagos B."/>
            <person name="Hall J."/>
            <person name="Henson C."/>
            <person name="Hollinger A."/>
            <person name="Honan T."/>
            <person name="Huard M.D."/>
            <person name="Hughes L."/>
            <person name="Hurhula B."/>
            <person name="Husby M.E."/>
            <person name="Kamat A."/>
            <person name="Kanga B."/>
            <person name="Kashin S."/>
            <person name="Khazanovich D."/>
            <person name="Kisner P."/>
            <person name="Lance K."/>
            <person name="Lara M."/>
            <person name="Lee W."/>
            <person name="Lennon N."/>
            <person name="Letendre F."/>
            <person name="LeVine R."/>
            <person name="Lipovsky A."/>
            <person name="Liu X."/>
            <person name="Liu J."/>
            <person name="Liu S."/>
            <person name="Lokyitsang T."/>
            <person name="Lokyitsang Y."/>
            <person name="Lubonja R."/>
            <person name="Lui A."/>
            <person name="MacDonald P."/>
            <person name="Magnisalis V."/>
            <person name="Maru K."/>
            <person name="Matthews C."/>
            <person name="McCusker W."/>
            <person name="McDonough S."/>
            <person name="Mehta T."/>
            <person name="Meldrim J."/>
            <person name="Meneus L."/>
            <person name="Mihai O."/>
            <person name="Mihalev A."/>
            <person name="Mihova T."/>
            <person name="Mittelman R."/>
            <person name="Mlenga V."/>
            <person name="Montmayeur A."/>
            <person name="Mulrain L."/>
            <person name="Navidi A."/>
            <person name="Naylor J."/>
            <person name="Negash T."/>
            <person name="Nguyen T."/>
            <person name="Nguyen N."/>
            <person name="Nicol R."/>
            <person name="Norbu C."/>
            <person name="Norbu N."/>
            <person name="Novod N."/>
            <person name="O'Neill B."/>
            <person name="Osman S."/>
            <person name="Markiewicz E."/>
            <person name="Oyono O.L."/>
            <person name="Patti C."/>
            <person name="Phunkhang P."/>
            <person name="Pierre F."/>
            <person name="Priest M."/>
            <person name="Raghuraman S."/>
            <person name="Rege F."/>
            <person name="Reyes R."/>
            <person name="Rise C."/>
            <person name="Rogov P."/>
            <person name="Ross K."/>
            <person name="Ryan E."/>
            <person name="Settipalli S."/>
            <person name="Shea T."/>
            <person name="Sherpa N."/>
            <person name="Shi L."/>
            <person name="Shih D."/>
            <person name="Sparrow T."/>
            <person name="Spaulding J."/>
            <person name="Stalker J."/>
            <person name="Stange-Thomann N."/>
            <person name="Stavropoulos S."/>
            <person name="Stone C."/>
            <person name="Strader C."/>
            <person name="Tesfaye S."/>
            <person name="Thomson T."/>
            <person name="Thoulutsang Y."/>
            <person name="Thoulutsang D."/>
            <person name="Topham K."/>
            <person name="Topping I."/>
            <person name="Tsamla T."/>
            <person name="Vassiliev H."/>
            <person name="Vo A."/>
            <person name="Wangchuk T."/>
            <person name="Wangdi T."/>
            <person name="Weiand M."/>
            <person name="Wilkinson J."/>
            <person name="Wilson A."/>
            <person name="Yadav S."/>
            <person name="Young G."/>
            <person name="Yu Q."/>
            <person name="Zembek L."/>
            <person name="Zhong D."/>
            <person name="Zimmer A."/>
            <person name="Zwirko Z."/>
            <person name="Jaffe D.B."/>
            <person name="Alvarez P."/>
            <person name="Brockman W."/>
            <person name="Butler J."/>
            <person name="Chin C."/>
            <person name="Gnerre S."/>
            <person name="Grabherr M."/>
            <person name="Kleber M."/>
            <person name="Mauceli E."/>
            <person name="MacCallum I."/>
        </authorList>
    </citation>
    <scope>NUCLEOTIDE SEQUENCE [LARGE SCALE GENOMIC DNA]</scope>
    <source>
        <strain evidence="11">Tucson 15287-2541.00</strain>
    </source>
</reference>
<keyword evidence="4 9" id="KW-0732">Signal</keyword>
<dbReference type="EMBL" id="CH916366">
    <property type="protein sequence ID" value="EDV95716.1"/>
    <property type="molecule type" value="Genomic_DNA"/>
</dbReference>
<dbReference type="Gene3D" id="3.40.50.880">
    <property type="match status" value="1"/>
</dbReference>
<evidence type="ECO:0000313" key="10">
    <source>
        <dbReference type="EMBL" id="EDV95716.1"/>
    </source>
</evidence>
<keyword evidence="11" id="KW-1185">Reference proteome</keyword>
<evidence type="ECO:0000256" key="1">
    <source>
        <dbReference type="ARBA" id="ARBA00004239"/>
    </source>
</evidence>
<keyword evidence="8" id="KW-1133">Transmembrane helix</keyword>
<dbReference type="EC" id="3.4.19.9" evidence="7"/>
<sequence>MLNYLRIASWLVTCLLLLSLLVSPSTADVNGAVSPIIGVLAQELYPDSLTVTHFNGTSYIAASYVKFVEGAGGRVVPIWIGRNRSYYEDVIHKINGILLPGGGTWFNETNGYGDAGEHLIEIAKEVNDNGTFFPVWGTCLGMELLVLKMANGTETRSSCQARGMALPLEFKSDHNQSRLFGGASEDLITKLSVENVTYNYHQWCYTEQSFEVPPLNNSWRIISLNHDLNGIEFVSTIEHLRYPFYGVQFHPEKALYEFVSAKVPHTPSAVQSGQYFADFFISEARRNPHVFKNATEQAQSLIYNYKPEYTALVGSSYIQQYVFGEIPEIPDEGEPDDDEPYGSRPDYYPPYYYPNPNRNGAVSISMGFGLIFATVFNLLF</sequence>
<feature type="signal peptide" evidence="9">
    <location>
        <begin position="1"/>
        <end position="27"/>
    </location>
</feature>
<dbReference type="STRING" id="7222.B4J0B5"/>
<evidence type="ECO:0000256" key="3">
    <source>
        <dbReference type="ARBA" id="ARBA00022525"/>
    </source>
</evidence>
<proteinExistence type="inferred from homology"/>
<dbReference type="PROSITE" id="PS51273">
    <property type="entry name" value="GATASE_TYPE_1"/>
    <property type="match status" value="1"/>
</dbReference>
<keyword evidence="8" id="KW-0472">Membrane</keyword>
<dbReference type="eggNOG" id="KOG1559">
    <property type="taxonomic scope" value="Eukaryota"/>
</dbReference>
<feature type="chain" id="PRO_5002808076" description="folate gamma-glutamyl hydrolase" evidence="9">
    <location>
        <begin position="28"/>
        <end position="380"/>
    </location>
</feature>
<keyword evidence="3" id="KW-0964">Secreted</keyword>
<dbReference type="MEROPS" id="C26.A22"/>
<dbReference type="GO" id="GO:0005576">
    <property type="term" value="C:extracellular region"/>
    <property type="evidence" value="ECO:0007669"/>
    <property type="project" value="UniProtKB-SubCell"/>
</dbReference>
<evidence type="ECO:0000313" key="11">
    <source>
        <dbReference type="Proteomes" id="UP000001070"/>
    </source>
</evidence>
<dbReference type="KEGG" id="dgr:6557649"/>
<gene>
    <name evidence="10" type="primary">Dgri\GH15860</name>
    <name evidence="10" type="ORF">Dgri_GH15860</name>
</gene>